<feature type="transmembrane region" description="Helical" evidence="10">
    <location>
        <begin position="198"/>
        <end position="219"/>
    </location>
</feature>
<feature type="transmembrane region" description="Helical" evidence="10">
    <location>
        <begin position="20"/>
        <end position="36"/>
    </location>
</feature>
<feature type="transmembrane region" description="Helical" evidence="10">
    <location>
        <begin position="231"/>
        <end position="250"/>
    </location>
</feature>
<evidence type="ECO:0000256" key="6">
    <source>
        <dbReference type="ARBA" id="ARBA00022989"/>
    </source>
</evidence>
<dbReference type="InterPro" id="IPR030457">
    <property type="entry name" value="ELO_CS"/>
</dbReference>
<keyword evidence="8 10" id="KW-0472">Membrane</keyword>
<evidence type="ECO:0000256" key="7">
    <source>
        <dbReference type="ARBA" id="ARBA00023098"/>
    </source>
</evidence>
<dbReference type="GO" id="GO:0019367">
    <property type="term" value="P:fatty acid elongation, saturated fatty acid"/>
    <property type="evidence" value="ECO:0007669"/>
    <property type="project" value="TreeGrafter"/>
</dbReference>
<dbReference type="PANTHER" id="PTHR11157">
    <property type="entry name" value="FATTY ACID ACYL TRANSFERASE-RELATED"/>
    <property type="match status" value="1"/>
</dbReference>
<dbReference type="RefSeq" id="XP_003737046.1">
    <property type="nucleotide sequence ID" value="XM_003736998.1"/>
</dbReference>
<organism evidence="11 12">
    <name type="scientific">Galendromus occidentalis</name>
    <name type="common">western predatory mite</name>
    <dbReference type="NCBI Taxonomy" id="34638"/>
    <lineage>
        <taxon>Eukaryota</taxon>
        <taxon>Metazoa</taxon>
        <taxon>Ecdysozoa</taxon>
        <taxon>Arthropoda</taxon>
        <taxon>Chelicerata</taxon>
        <taxon>Arachnida</taxon>
        <taxon>Acari</taxon>
        <taxon>Parasitiformes</taxon>
        <taxon>Mesostigmata</taxon>
        <taxon>Gamasina</taxon>
        <taxon>Phytoseioidea</taxon>
        <taxon>Phytoseiidae</taxon>
        <taxon>Typhlodrominae</taxon>
        <taxon>Galendromus</taxon>
    </lineage>
</organism>
<gene>
    <name evidence="12" type="primary">LOC100909241</name>
</gene>
<keyword evidence="3 10" id="KW-0808">Transferase</keyword>
<feature type="transmembrane region" description="Helical" evidence="10">
    <location>
        <begin position="108"/>
        <end position="132"/>
    </location>
</feature>
<dbReference type="GO" id="GO:0034625">
    <property type="term" value="P:fatty acid elongation, monounsaturated fatty acid"/>
    <property type="evidence" value="ECO:0007669"/>
    <property type="project" value="TreeGrafter"/>
</dbReference>
<reference evidence="12" key="1">
    <citation type="submission" date="2025-08" db="UniProtKB">
        <authorList>
            <consortium name="RefSeq"/>
        </authorList>
    </citation>
    <scope>IDENTIFICATION</scope>
</reference>
<comment type="catalytic activity">
    <reaction evidence="10">
        <text>a very-long-chain acyl-CoA + malonyl-CoA + H(+) = a very-long-chain 3-oxoacyl-CoA + CO2 + CoA</text>
        <dbReference type="Rhea" id="RHEA:32727"/>
        <dbReference type="ChEBI" id="CHEBI:15378"/>
        <dbReference type="ChEBI" id="CHEBI:16526"/>
        <dbReference type="ChEBI" id="CHEBI:57287"/>
        <dbReference type="ChEBI" id="CHEBI:57384"/>
        <dbReference type="ChEBI" id="CHEBI:90725"/>
        <dbReference type="ChEBI" id="CHEBI:90736"/>
        <dbReference type="EC" id="2.3.1.199"/>
    </reaction>
</comment>
<feature type="transmembrane region" description="Helical" evidence="10">
    <location>
        <begin position="57"/>
        <end position="78"/>
    </location>
</feature>
<evidence type="ECO:0000313" key="12">
    <source>
        <dbReference type="RefSeq" id="XP_003737046.1"/>
    </source>
</evidence>
<dbReference type="Pfam" id="PF01151">
    <property type="entry name" value="ELO"/>
    <property type="match status" value="1"/>
</dbReference>
<dbReference type="EC" id="2.3.1.199" evidence="10"/>
<dbReference type="InterPro" id="IPR002076">
    <property type="entry name" value="ELO_fam"/>
</dbReference>
<keyword evidence="9 10" id="KW-0275">Fatty acid biosynthesis</keyword>
<dbReference type="AlphaFoldDB" id="A0AAJ6QLW6"/>
<dbReference type="GO" id="GO:0030148">
    <property type="term" value="P:sphingolipid biosynthetic process"/>
    <property type="evidence" value="ECO:0007669"/>
    <property type="project" value="TreeGrafter"/>
</dbReference>
<dbReference type="GO" id="GO:0042761">
    <property type="term" value="P:very long-chain fatty acid biosynthetic process"/>
    <property type="evidence" value="ECO:0007669"/>
    <property type="project" value="TreeGrafter"/>
</dbReference>
<comment type="subcellular location">
    <subcellularLocation>
        <location evidence="1">Membrane</location>
        <topology evidence="1">Multi-pass membrane protein</topology>
    </subcellularLocation>
</comment>
<evidence type="ECO:0000256" key="5">
    <source>
        <dbReference type="ARBA" id="ARBA00022832"/>
    </source>
</evidence>
<evidence type="ECO:0000256" key="9">
    <source>
        <dbReference type="ARBA" id="ARBA00023160"/>
    </source>
</evidence>
<dbReference type="KEGG" id="goe:100909241"/>
<evidence type="ECO:0000256" key="1">
    <source>
        <dbReference type="ARBA" id="ARBA00004141"/>
    </source>
</evidence>
<evidence type="ECO:0000256" key="2">
    <source>
        <dbReference type="ARBA" id="ARBA00022516"/>
    </source>
</evidence>
<dbReference type="PROSITE" id="PS01188">
    <property type="entry name" value="ELO"/>
    <property type="match status" value="1"/>
</dbReference>
<keyword evidence="7 10" id="KW-0443">Lipid metabolism</keyword>
<evidence type="ECO:0000256" key="10">
    <source>
        <dbReference type="RuleBase" id="RU361115"/>
    </source>
</evidence>
<dbReference type="GO" id="GO:0005789">
    <property type="term" value="C:endoplasmic reticulum membrane"/>
    <property type="evidence" value="ECO:0007669"/>
    <property type="project" value="TreeGrafter"/>
</dbReference>
<dbReference type="GO" id="GO:0009922">
    <property type="term" value="F:fatty acid elongase activity"/>
    <property type="evidence" value="ECO:0007669"/>
    <property type="project" value="UniProtKB-EC"/>
</dbReference>
<sequence>MELMGLFPRSAEFSSVFWDYPSIILSVIILYLWFVLSAGPKWMANRPPYQLRTATRLFNLFQVIANVWFSYNMIGLVVRNHHLGLFSLGCNPPLTDRLILATESDTNLAHTIGIVYFNVRVLDFLDTVLFVLTKKMSHVSFLHVYHHVIVVLTAYVYLRSGWMPSIYYCVLLNSMVHIAMYSYYFLSTFPAMKPYLWWKHYLTGLQMAQFSVLLLQFLWNIVYNCGYPILVPQFVFSQAAIFLVLFGRFYRQKYVAKKRSENVESSCMKAD</sequence>
<evidence type="ECO:0000313" key="11">
    <source>
        <dbReference type="Proteomes" id="UP000694867"/>
    </source>
</evidence>
<evidence type="ECO:0000256" key="4">
    <source>
        <dbReference type="ARBA" id="ARBA00022692"/>
    </source>
</evidence>
<proteinExistence type="inferred from homology"/>
<feature type="transmembrane region" description="Helical" evidence="10">
    <location>
        <begin position="164"/>
        <end position="186"/>
    </location>
</feature>
<dbReference type="GeneID" id="100909241"/>
<comment type="similarity">
    <text evidence="10">Belongs to the ELO family.</text>
</comment>
<protein>
    <recommendedName>
        <fullName evidence="10">Elongation of very long chain fatty acids protein</fullName>
        <ecNumber evidence="10">2.3.1.199</ecNumber>
    </recommendedName>
    <alternativeName>
        <fullName evidence="10">Very-long-chain 3-oxoacyl-CoA synthase</fullName>
    </alternativeName>
</protein>
<evidence type="ECO:0000256" key="3">
    <source>
        <dbReference type="ARBA" id="ARBA00022679"/>
    </source>
</evidence>
<evidence type="ECO:0000256" key="8">
    <source>
        <dbReference type="ARBA" id="ARBA00023136"/>
    </source>
</evidence>
<keyword evidence="2 10" id="KW-0444">Lipid biosynthesis</keyword>
<keyword evidence="5 10" id="KW-0276">Fatty acid metabolism</keyword>
<accession>A0AAJ6QLW6</accession>
<keyword evidence="6 10" id="KW-1133">Transmembrane helix</keyword>
<keyword evidence="4 10" id="KW-0812">Transmembrane</keyword>
<dbReference type="Proteomes" id="UP000694867">
    <property type="component" value="Unplaced"/>
</dbReference>
<name>A0AAJ6QLW6_9ACAR</name>
<dbReference type="PANTHER" id="PTHR11157:SF69">
    <property type="entry name" value="ELONGATION OF VERY LONG CHAIN FATTY ACIDS PROTEIN 7"/>
    <property type="match status" value="1"/>
</dbReference>
<keyword evidence="11" id="KW-1185">Reference proteome</keyword>
<feature type="transmembrane region" description="Helical" evidence="10">
    <location>
        <begin position="139"/>
        <end position="158"/>
    </location>
</feature>
<dbReference type="GO" id="GO:0034626">
    <property type="term" value="P:fatty acid elongation, polyunsaturated fatty acid"/>
    <property type="evidence" value="ECO:0007669"/>
    <property type="project" value="TreeGrafter"/>
</dbReference>